<accession>A0A8H6Z0E3</accession>
<gene>
    <name evidence="2" type="ORF">MSAN_00821300</name>
</gene>
<dbReference type="AlphaFoldDB" id="A0A8H6Z0E3"/>
<feature type="region of interest" description="Disordered" evidence="1">
    <location>
        <begin position="219"/>
        <end position="238"/>
    </location>
</feature>
<reference evidence="2" key="1">
    <citation type="submission" date="2020-05" db="EMBL/GenBank/DDBJ databases">
        <title>Mycena genomes resolve the evolution of fungal bioluminescence.</title>
        <authorList>
            <person name="Tsai I.J."/>
        </authorList>
    </citation>
    <scope>NUCLEOTIDE SEQUENCE</scope>
    <source>
        <strain evidence="2">160909Yilan</strain>
    </source>
</reference>
<evidence type="ECO:0000313" key="3">
    <source>
        <dbReference type="Proteomes" id="UP000623467"/>
    </source>
</evidence>
<sequence length="355" mass="38645">MSILSRAISPFVQALWRLVRSLFGRHHAGDLEAGTLAPVEAKIEVKQSEATKERIPTFQPDISGVPALVLSSMAVGAAFAPDTPIAVKTAHFPSAPAIPIIIVTPPATDDGAKQEHDDELGQSISKPVDAGRLPLRSMTNTPRVHGKPPRKTRSEEKENIRLHPSAPRLCHRRVEPVTSSLSATARTRKVVIVASPEWERAKVSRLKEAKEWSEAVKARRRSLPNSPAPSQSAVAKPALHRASLPARLPVSERLRLAVAGCASPTAPAVVIPPLWGEENVSFVLGDDEDEYAVGAISLPRHRPPVPVVDVAHLFDVDVLVVLWLDIFHNRGLRNRLHFICMARTSSVRRDGGKQS</sequence>
<feature type="region of interest" description="Disordered" evidence="1">
    <location>
        <begin position="106"/>
        <end position="161"/>
    </location>
</feature>
<dbReference type="Proteomes" id="UP000623467">
    <property type="component" value="Unassembled WGS sequence"/>
</dbReference>
<evidence type="ECO:0000256" key="1">
    <source>
        <dbReference type="SAM" id="MobiDB-lite"/>
    </source>
</evidence>
<name>A0A8H6Z0E3_9AGAR</name>
<protein>
    <submittedName>
        <fullName evidence="2">Uncharacterized protein</fullName>
    </submittedName>
</protein>
<comment type="caution">
    <text evidence="2">The sequence shown here is derived from an EMBL/GenBank/DDBJ whole genome shotgun (WGS) entry which is preliminary data.</text>
</comment>
<feature type="compositionally biased region" description="Basic and acidic residues" evidence="1">
    <location>
        <begin position="152"/>
        <end position="161"/>
    </location>
</feature>
<proteinExistence type="predicted"/>
<evidence type="ECO:0000313" key="2">
    <source>
        <dbReference type="EMBL" id="KAF7367581.1"/>
    </source>
</evidence>
<dbReference type="OrthoDB" id="3063353at2759"/>
<dbReference type="EMBL" id="JACAZH010000005">
    <property type="protein sequence ID" value="KAF7367581.1"/>
    <property type="molecule type" value="Genomic_DNA"/>
</dbReference>
<keyword evidence="3" id="KW-1185">Reference proteome</keyword>
<organism evidence="2 3">
    <name type="scientific">Mycena sanguinolenta</name>
    <dbReference type="NCBI Taxonomy" id="230812"/>
    <lineage>
        <taxon>Eukaryota</taxon>
        <taxon>Fungi</taxon>
        <taxon>Dikarya</taxon>
        <taxon>Basidiomycota</taxon>
        <taxon>Agaricomycotina</taxon>
        <taxon>Agaricomycetes</taxon>
        <taxon>Agaricomycetidae</taxon>
        <taxon>Agaricales</taxon>
        <taxon>Marasmiineae</taxon>
        <taxon>Mycenaceae</taxon>
        <taxon>Mycena</taxon>
    </lineage>
</organism>
<feature type="compositionally biased region" description="Polar residues" evidence="1">
    <location>
        <begin position="223"/>
        <end position="233"/>
    </location>
</feature>